<organism evidence="9 10">
    <name type="scientific">Zygosaccharomyces rouxii</name>
    <dbReference type="NCBI Taxonomy" id="4956"/>
    <lineage>
        <taxon>Eukaryota</taxon>
        <taxon>Fungi</taxon>
        <taxon>Dikarya</taxon>
        <taxon>Ascomycota</taxon>
        <taxon>Saccharomycotina</taxon>
        <taxon>Saccharomycetes</taxon>
        <taxon>Saccharomycetales</taxon>
        <taxon>Saccharomycetaceae</taxon>
        <taxon>Zygosaccharomyces</taxon>
    </lineage>
</organism>
<dbReference type="SMART" id="SM00401">
    <property type="entry name" value="ZnF_GATA"/>
    <property type="match status" value="1"/>
</dbReference>
<dbReference type="PANTHER" id="PTHR47172:SF24">
    <property type="entry name" value="GATA ZINC FINGER DOMAIN-CONTAINING PROTEIN 14-RELATED"/>
    <property type="match status" value="1"/>
</dbReference>
<evidence type="ECO:0000256" key="1">
    <source>
        <dbReference type="ARBA" id="ARBA00022723"/>
    </source>
</evidence>
<feature type="compositionally biased region" description="Basic residues" evidence="7">
    <location>
        <begin position="384"/>
        <end position="399"/>
    </location>
</feature>
<dbReference type="InterPro" id="IPR013088">
    <property type="entry name" value="Znf_NHR/GATA"/>
</dbReference>
<dbReference type="Pfam" id="PF00320">
    <property type="entry name" value="GATA"/>
    <property type="match status" value="1"/>
</dbReference>
<feature type="compositionally biased region" description="Polar residues" evidence="7">
    <location>
        <begin position="93"/>
        <end position="107"/>
    </location>
</feature>
<gene>
    <name evidence="9" type="ORF">ZYGR_0AF02770</name>
</gene>
<evidence type="ECO:0000256" key="4">
    <source>
        <dbReference type="ARBA" id="ARBA00023015"/>
    </source>
</evidence>
<dbReference type="PROSITE" id="PS50114">
    <property type="entry name" value="GATA_ZN_FINGER_2"/>
    <property type="match status" value="1"/>
</dbReference>
<feature type="region of interest" description="Disordered" evidence="7">
    <location>
        <begin position="58"/>
        <end position="128"/>
    </location>
</feature>
<feature type="domain" description="GATA-type" evidence="8">
    <location>
        <begin position="430"/>
        <end position="466"/>
    </location>
</feature>
<protein>
    <recommendedName>
        <fullName evidence="8">GATA-type domain-containing protein</fullName>
    </recommendedName>
</protein>
<evidence type="ECO:0000256" key="7">
    <source>
        <dbReference type="SAM" id="MobiDB-lite"/>
    </source>
</evidence>
<dbReference type="GO" id="GO:0043565">
    <property type="term" value="F:sequence-specific DNA binding"/>
    <property type="evidence" value="ECO:0007669"/>
    <property type="project" value="InterPro"/>
</dbReference>
<name>A0A1Q3A7T6_ZYGRO</name>
<feature type="compositionally biased region" description="Low complexity" evidence="7">
    <location>
        <begin position="15"/>
        <end position="24"/>
    </location>
</feature>
<dbReference type="Proteomes" id="UP000187013">
    <property type="component" value="Unassembled WGS sequence"/>
</dbReference>
<feature type="compositionally biased region" description="Low complexity" evidence="7">
    <location>
        <begin position="367"/>
        <end position="380"/>
    </location>
</feature>
<feature type="compositionally biased region" description="Polar residues" evidence="7">
    <location>
        <begin position="1"/>
        <end position="11"/>
    </location>
</feature>
<feature type="region of interest" description="Disordered" evidence="7">
    <location>
        <begin position="236"/>
        <end position="257"/>
    </location>
</feature>
<dbReference type="GO" id="GO:0008270">
    <property type="term" value="F:zinc ion binding"/>
    <property type="evidence" value="ECO:0007669"/>
    <property type="project" value="UniProtKB-KW"/>
</dbReference>
<comment type="caution">
    <text evidence="9">The sequence shown here is derived from an EMBL/GenBank/DDBJ whole genome shotgun (WGS) entry which is preliminary data.</text>
</comment>
<feature type="compositionally biased region" description="Basic and acidic residues" evidence="7">
    <location>
        <begin position="302"/>
        <end position="313"/>
    </location>
</feature>
<sequence>MSAAKTTTMSALPTAEEAGSGSSEVSNVFGRTRHPVLSRSLSSNAKIPSVPYLLNIPRETTTSATDEDPKSTLTPPTSSMKMQLVSPQGWPGSGSSVEGSPLESRNMTTTSTAGGAGSGRRRQSSMDSLMRAAATVENDNELNQLYQDKLSFIIELKNCISDEIRHWPVVQDPEELPSTPASGNSRILLDRISGEQLDSLGNVVCRLKETVEELVELKSQTPHIKENMASKLQRDLRLSTPQQQQQQQQQRKVVLPPMESLTMNLPNQERSSFHGFRFPSGPSSPATAIPPAPPQQQQQEQQQRHHQDPEQRHHQPPPPRPPPTHHRVISSWPSATQPSPTEPSHRFTLSDSSAYTGGGTMPVIFKSSQSQQQSQLQPQSIAPGKKKPKNLNLQKKRKKSLPDVSLAPPQNYRRSLTQGLLVAENVRQSEQATASCVHCKEGITPEWRRGPYGNRTLCNACGLFYRKLIKKFNTRDANILMRYKRQVNPEDRRVPSTLDVPESFIAQLDNDPNLDSEFNTIGGLVSNYKLG</sequence>
<feature type="region of interest" description="Disordered" evidence="7">
    <location>
        <begin position="1"/>
        <end position="27"/>
    </location>
</feature>
<dbReference type="PROSITE" id="PS00344">
    <property type="entry name" value="GATA_ZN_FINGER_1"/>
    <property type="match status" value="1"/>
</dbReference>
<evidence type="ECO:0000256" key="6">
    <source>
        <dbReference type="PROSITE-ProRule" id="PRU00094"/>
    </source>
</evidence>
<evidence type="ECO:0000313" key="9">
    <source>
        <dbReference type="EMBL" id="GAV51806.1"/>
    </source>
</evidence>
<feature type="region of interest" description="Disordered" evidence="7">
    <location>
        <begin position="270"/>
        <end position="412"/>
    </location>
</feature>
<dbReference type="CDD" id="cd00202">
    <property type="entry name" value="ZnF_GATA"/>
    <property type="match status" value="1"/>
</dbReference>
<accession>A0A1Q3A7T6</accession>
<evidence type="ECO:0000256" key="2">
    <source>
        <dbReference type="ARBA" id="ARBA00022771"/>
    </source>
</evidence>
<keyword evidence="3" id="KW-0862">Zinc</keyword>
<evidence type="ECO:0000256" key="5">
    <source>
        <dbReference type="ARBA" id="ARBA00023163"/>
    </source>
</evidence>
<keyword evidence="5" id="KW-0804">Transcription</keyword>
<reference evidence="9 10" key="1">
    <citation type="submission" date="2016-08" db="EMBL/GenBank/DDBJ databases">
        <title>Draft genome sequence of allopolyploid Zygosaccharomyces rouxii.</title>
        <authorList>
            <person name="Watanabe J."/>
            <person name="Uehara K."/>
            <person name="Mogi Y."/>
            <person name="Tsukioka Y."/>
        </authorList>
    </citation>
    <scope>NUCLEOTIDE SEQUENCE [LARGE SCALE GENOMIC DNA]</scope>
    <source>
        <strain evidence="9 10">NBRC 110957</strain>
    </source>
</reference>
<evidence type="ECO:0000259" key="8">
    <source>
        <dbReference type="PROSITE" id="PS50114"/>
    </source>
</evidence>
<dbReference type="InterPro" id="IPR000679">
    <property type="entry name" value="Znf_GATA"/>
</dbReference>
<dbReference type="AlphaFoldDB" id="A0A1Q3A7T6"/>
<dbReference type="Gene3D" id="3.30.50.10">
    <property type="entry name" value="Erythroid Transcription Factor GATA-1, subunit A"/>
    <property type="match status" value="1"/>
</dbReference>
<keyword evidence="4" id="KW-0805">Transcription regulation</keyword>
<evidence type="ECO:0000313" key="10">
    <source>
        <dbReference type="Proteomes" id="UP000187013"/>
    </source>
</evidence>
<keyword evidence="2 6" id="KW-0863">Zinc-finger</keyword>
<feature type="compositionally biased region" description="Polar residues" evidence="7">
    <location>
        <begin position="71"/>
        <end position="81"/>
    </location>
</feature>
<dbReference type="EMBL" id="BDGX01000032">
    <property type="protein sequence ID" value="GAV51806.1"/>
    <property type="molecule type" value="Genomic_DNA"/>
</dbReference>
<evidence type="ECO:0000256" key="3">
    <source>
        <dbReference type="ARBA" id="ARBA00022833"/>
    </source>
</evidence>
<dbReference type="GO" id="GO:0006355">
    <property type="term" value="P:regulation of DNA-templated transcription"/>
    <property type="evidence" value="ECO:0007669"/>
    <property type="project" value="InterPro"/>
</dbReference>
<dbReference type="SUPFAM" id="SSF57716">
    <property type="entry name" value="Glucocorticoid receptor-like (DNA-binding domain)"/>
    <property type="match status" value="1"/>
</dbReference>
<proteinExistence type="predicted"/>
<dbReference type="OrthoDB" id="2162994at2759"/>
<dbReference type="PANTHER" id="PTHR47172">
    <property type="entry name" value="OS01G0976800 PROTEIN"/>
    <property type="match status" value="1"/>
</dbReference>
<keyword evidence="1" id="KW-0479">Metal-binding</keyword>